<organism evidence="1 2">
    <name type="scientific">Paramecium octaurelia</name>
    <dbReference type="NCBI Taxonomy" id="43137"/>
    <lineage>
        <taxon>Eukaryota</taxon>
        <taxon>Sar</taxon>
        <taxon>Alveolata</taxon>
        <taxon>Ciliophora</taxon>
        <taxon>Intramacronucleata</taxon>
        <taxon>Oligohymenophorea</taxon>
        <taxon>Peniculida</taxon>
        <taxon>Parameciidae</taxon>
        <taxon>Paramecium</taxon>
    </lineage>
</organism>
<evidence type="ECO:0000313" key="1">
    <source>
        <dbReference type="EMBL" id="CAD8214084.1"/>
    </source>
</evidence>
<evidence type="ECO:0000313" key="2">
    <source>
        <dbReference type="Proteomes" id="UP000683925"/>
    </source>
</evidence>
<keyword evidence="2" id="KW-1185">Reference proteome</keyword>
<dbReference type="Proteomes" id="UP000683925">
    <property type="component" value="Unassembled WGS sequence"/>
</dbReference>
<dbReference type="EMBL" id="CAJJDP010000172">
    <property type="protein sequence ID" value="CAD8214084.1"/>
    <property type="molecule type" value="Genomic_DNA"/>
</dbReference>
<name>A0A8S1YR29_PAROT</name>
<protein>
    <submittedName>
        <fullName evidence="1">Uncharacterized protein</fullName>
    </submittedName>
</protein>
<reference evidence="1" key="1">
    <citation type="submission" date="2021-01" db="EMBL/GenBank/DDBJ databases">
        <authorList>
            <consortium name="Genoscope - CEA"/>
            <person name="William W."/>
        </authorList>
    </citation>
    <scope>NUCLEOTIDE SEQUENCE</scope>
</reference>
<comment type="caution">
    <text evidence="1">The sequence shown here is derived from an EMBL/GenBank/DDBJ whole genome shotgun (WGS) entry which is preliminary data.</text>
</comment>
<dbReference type="AlphaFoldDB" id="A0A8S1YR29"/>
<sequence length="67" mass="7976">MESAQLKVTIKSRVFRVFEKSGNLRKWNILRINNTNRGLTIKLILDIKKNTNHKTDLQKNQIEKHFN</sequence>
<accession>A0A8S1YR29</accession>
<proteinExistence type="predicted"/>
<gene>
    <name evidence="1" type="ORF">POCTA_138.1.T1690010</name>
</gene>